<dbReference type="CDD" id="cd08504">
    <property type="entry name" value="PBP2_OppA"/>
    <property type="match status" value="1"/>
</dbReference>
<comment type="subcellular location">
    <subcellularLocation>
        <location evidence="1">Periplasm</location>
    </subcellularLocation>
</comment>
<dbReference type="PROSITE" id="PS51318">
    <property type="entry name" value="TAT"/>
    <property type="match status" value="1"/>
</dbReference>
<dbReference type="SUPFAM" id="SSF53850">
    <property type="entry name" value="Periplasmic binding protein-like II"/>
    <property type="match status" value="1"/>
</dbReference>
<dbReference type="Gene3D" id="3.90.76.10">
    <property type="entry name" value="Dipeptide-binding Protein, Domain 1"/>
    <property type="match status" value="1"/>
</dbReference>
<dbReference type="Proteomes" id="UP001055102">
    <property type="component" value="Unassembled WGS sequence"/>
</dbReference>
<reference evidence="6" key="2">
    <citation type="submission" date="2021-08" db="EMBL/GenBank/DDBJ databases">
        <authorList>
            <person name="Tani A."/>
            <person name="Ola A."/>
            <person name="Ogura Y."/>
            <person name="Katsura K."/>
            <person name="Hayashi T."/>
        </authorList>
    </citation>
    <scope>NUCLEOTIDE SEQUENCE</scope>
    <source>
        <strain evidence="6">LMG 23639</strain>
    </source>
</reference>
<comment type="similarity">
    <text evidence="2">Belongs to the bacterial solute-binding protein 5 family.</text>
</comment>
<dbReference type="EMBL" id="BPQR01000015">
    <property type="protein sequence ID" value="GJE05653.1"/>
    <property type="molecule type" value="Genomic_DNA"/>
</dbReference>
<dbReference type="PANTHER" id="PTHR30290:SF10">
    <property type="entry name" value="PERIPLASMIC OLIGOPEPTIDE-BINDING PROTEIN-RELATED"/>
    <property type="match status" value="1"/>
</dbReference>
<evidence type="ECO:0000313" key="7">
    <source>
        <dbReference type="Proteomes" id="UP001055102"/>
    </source>
</evidence>
<dbReference type="InterPro" id="IPR030678">
    <property type="entry name" value="Peptide/Ni-bd"/>
</dbReference>
<evidence type="ECO:0000256" key="1">
    <source>
        <dbReference type="ARBA" id="ARBA00004418"/>
    </source>
</evidence>
<comment type="caution">
    <text evidence="6">The sequence shown here is derived from an EMBL/GenBank/DDBJ whole genome shotgun (WGS) entry which is preliminary data.</text>
</comment>
<accession>A0ABQ4ST67</accession>
<evidence type="ECO:0000256" key="4">
    <source>
        <dbReference type="ARBA" id="ARBA00022729"/>
    </source>
</evidence>
<protein>
    <submittedName>
        <fullName evidence="6">Periplasmic murein peptide-binding protein</fullName>
    </submittedName>
</protein>
<dbReference type="Gene3D" id="3.40.190.10">
    <property type="entry name" value="Periplasmic binding protein-like II"/>
    <property type="match status" value="1"/>
</dbReference>
<dbReference type="Pfam" id="PF00496">
    <property type="entry name" value="SBP_bac_5"/>
    <property type="match status" value="1"/>
</dbReference>
<dbReference type="Gene3D" id="3.10.105.10">
    <property type="entry name" value="Dipeptide-binding Protein, Domain 3"/>
    <property type="match status" value="1"/>
</dbReference>
<name>A0ABQ4ST67_9HYPH</name>
<dbReference type="InterPro" id="IPR039424">
    <property type="entry name" value="SBP_5"/>
</dbReference>
<reference evidence="6" key="1">
    <citation type="journal article" date="2021" name="Front. Microbiol.">
        <title>Comprehensive Comparative Genomics and Phenotyping of Methylobacterium Species.</title>
        <authorList>
            <person name="Alessa O."/>
            <person name="Ogura Y."/>
            <person name="Fujitani Y."/>
            <person name="Takami H."/>
            <person name="Hayashi T."/>
            <person name="Sahin N."/>
            <person name="Tani A."/>
        </authorList>
    </citation>
    <scope>NUCLEOTIDE SEQUENCE</scope>
    <source>
        <strain evidence="6">LMG 23639</strain>
    </source>
</reference>
<evidence type="ECO:0000313" key="6">
    <source>
        <dbReference type="EMBL" id="GJE05653.1"/>
    </source>
</evidence>
<dbReference type="InterPro" id="IPR006311">
    <property type="entry name" value="TAT_signal"/>
</dbReference>
<keyword evidence="7" id="KW-1185">Reference proteome</keyword>
<gene>
    <name evidence="6" type="primary">mppA</name>
    <name evidence="6" type="ORF">AOPFMNJM_0957</name>
</gene>
<feature type="domain" description="Solute-binding protein family 5" evidence="5">
    <location>
        <begin position="73"/>
        <end position="447"/>
    </location>
</feature>
<evidence type="ECO:0000256" key="2">
    <source>
        <dbReference type="ARBA" id="ARBA00005695"/>
    </source>
</evidence>
<organism evidence="6 7">
    <name type="scientific">Methylobacterium jeotgali</name>
    <dbReference type="NCBI Taxonomy" id="381630"/>
    <lineage>
        <taxon>Bacteria</taxon>
        <taxon>Pseudomonadati</taxon>
        <taxon>Pseudomonadota</taxon>
        <taxon>Alphaproteobacteria</taxon>
        <taxon>Hyphomicrobiales</taxon>
        <taxon>Methylobacteriaceae</taxon>
        <taxon>Methylobacterium</taxon>
    </lineage>
</organism>
<keyword evidence="4" id="KW-0732">Signal</keyword>
<dbReference type="PIRSF" id="PIRSF002741">
    <property type="entry name" value="MppA"/>
    <property type="match status" value="1"/>
</dbReference>
<dbReference type="InterPro" id="IPR000914">
    <property type="entry name" value="SBP_5_dom"/>
</dbReference>
<proteinExistence type="inferred from homology"/>
<evidence type="ECO:0000259" key="5">
    <source>
        <dbReference type="Pfam" id="PF00496"/>
    </source>
</evidence>
<keyword evidence="3" id="KW-0813">Transport</keyword>
<evidence type="ECO:0000256" key="3">
    <source>
        <dbReference type="ARBA" id="ARBA00022448"/>
    </source>
</evidence>
<dbReference type="RefSeq" id="WP_238274336.1">
    <property type="nucleotide sequence ID" value="NZ_BPQR01000015.1"/>
</dbReference>
<dbReference type="PANTHER" id="PTHR30290">
    <property type="entry name" value="PERIPLASMIC BINDING COMPONENT OF ABC TRANSPORTER"/>
    <property type="match status" value="1"/>
</dbReference>
<sequence>MPLARRDWLGAGAALLCGLGLPRPAQADAPLYRRGNDADPETLDPHRSSTVAEAHILRDLFEGLLTYDNTGAIIPGAAERWAISDDALTHTFHLRAAGRWSNGDPVEAADFVEALRRILRPETAAKYAEVLFPIRNAAPVNRGEVPPDALGVSAPDPRTVVIALDKPTPYLLELLTHQTSMPVHRPSLARFGDAFARPGNLVSNGPYRLEESVPNDRITLVRNPHFREAPPIARVAFVPTPDLAGAVRRYAAGELDSLADLPGDQIAALRRRFGDQVILGPALGVLALAVNTRKKPFDDPRLRRALSLAIDREYLAEGIWGGTMAPAYSLCPPGLDHYGTPPETEGRAAAPIDNEAEAMRLLREAGIGPGFTIEYRFNNSDNNRATAVAIADMWRGLGIATRFTATDAKTHFAYLRDGGDFDVARMSWIADYSDPQNFLFLLRGGNDGLNPGRYANPAYDALLARAEGERDLAIRAETLAQAERLLLGELPWIPLMHYRSKALVSPRLSGYRPNLRNVAPTRFLRLSA</sequence>